<feature type="region of interest" description="Disordered" evidence="7">
    <location>
        <begin position="419"/>
        <end position="452"/>
    </location>
</feature>
<dbReference type="Proteomes" id="UP000280008">
    <property type="component" value="Unassembled WGS sequence"/>
</dbReference>
<reference evidence="9 10" key="1">
    <citation type="submission" date="2018-10" db="EMBL/GenBank/DDBJ databases">
        <title>Sequencing the genomes of 1000 actinobacteria strains.</title>
        <authorList>
            <person name="Klenk H.-P."/>
        </authorList>
    </citation>
    <scope>NUCLEOTIDE SEQUENCE [LARGE SCALE GENOMIC DNA]</scope>
    <source>
        <strain evidence="9 10">DSM 17894</strain>
    </source>
</reference>
<dbReference type="PANTHER" id="PTHR30011:SF16">
    <property type="entry name" value="C2H2 FINGER DOMAIN TRANSCRIPTION FACTOR (EUROFUNG)-RELATED"/>
    <property type="match status" value="1"/>
</dbReference>
<evidence type="ECO:0000259" key="8">
    <source>
        <dbReference type="Pfam" id="PF00296"/>
    </source>
</evidence>
<evidence type="ECO:0000256" key="5">
    <source>
        <dbReference type="ARBA" id="ARBA00033748"/>
    </source>
</evidence>
<dbReference type="NCBIfam" id="TIGR03860">
    <property type="entry name" value="FMN_nitrolo"/>
    <property type="match status" value="1"/>
</dbReference>
<dbReference type="PANTHER" id="PTHR30011">
    <property type="entry name" value="ALKANESULFONATE MONOOXYGENASE-RELATED"/>
    <property type="match status" value="1"/>
</dbReference>
<feature type="binding site" evidence="6">
    <location>
        <position position="229"/>
    </location>
    <ligand>
        <name>FMN</name>
        <dbReference type="ChEBI" id="CHEBI:58210"/>
    </ligand>
</feature>
<feature type="binding site" evidence="6">
    <location>
        <position position="103"/>
    </location>
    <ligand>
        <name>FMN</name>
        <dbReference type="ChEBI" id="CHEBI:58210"/>
    </ligand>
</feature>
<dbReference type="InterPro" id="IPR036661">
    <property type="entry name" value="Luciferase-like_sf"/>
</dbReference>
<comment type="caution">
    <text evidence="9">The sequence shown here is derived from an EMBL/GenBank/DDBJ whole genome shotgun (WGS) entry which is preliminary data.</text>
</comment>
<dbReference type="Gene3D" id="3.20.20.30">
    <property type="entry name" value="Luciferase-like domain"/>
    <property type="match status" value="1"/>
</dbReference>
<keyword evidence="10" id="KW-1185">Reference proteome</keyword>
<feature type="domain" description="Luciferase-like" evidence="8">
    <location>
        <begin position="33"/>
        <end position="385"/>
    </location>
</feature>
<proteinExistence type="inferred from homology"/>
<evidence type="ECO:0000256" key="7">
    <source>
        <dbReference type="SAM" id="MobiDB-lite"/>
    </source>
</evidence>
<evidence type="ECO:0000256" key="3">
    <source>
        <dbReference type="ARBA" id="ARBA00023002"/>
    </source>
</evidence>
<evidence type="ECO:0000256" key="1">
    <source>
        <dbReference type="ARBA" id="ARBA00022630"/>
    </source>
</evidence>
<feature type="binding site" evidence="6">
    <location>
        <position position="153"/>
    </location>
    <ligand>
        <name>FMN</name>
        <dbReference type="ChEBI" id="CHEBI:58210"/>
    </ligand>
</feature>
<gene>
    <name evidence="9" type="ORF">C8E83_2368</name>
</gene>
<comment type="similarity">
    <text evidence="5">Belongs to the NtaA/SnaA/DszA monooxygenase family.</text>
</comment>
<evidence type="ECO:0000256" key="4">
    <source>
        <dbReference type="ARBA" id="ARBA00023033"/>
    </source>
</evidence>
<dbReference type="Pfam" id="PF00296">
    <property type="entry name" value="Bac_luciferase"/>
    <property type="match status" value="1"/>
</dbReference>
<sequence>MTKQIILGAFEELTPNFIGNSWSHERSDTRDFATLEYWQTMVRELDAGGFDFLFLAEALGYPMSGEDVPEVVLREAVQFPVHDPMTLISGLAATVDRLGFVVTASTTSQHPYLNARAFTSLDHLTGGRIAWNIVTSDNQVALVKLLGQTLTPHDERYRRADEFVELSLKLWEDAWDDDAIVYDKTTRTFTDPSKVHRIRHDGHYFQLDGYYPSTPSVQRTPALLQAGTSSAGRAFAAKYAECVFISDRDPELAARNVKSLRELAAANGREPGTPRVLTDVSIVLGDTEEEAWRLRAELDATPSRESGAALFMGWSGVDLMKFDPDQTLADVSTEVGQATLAIFQNGDESPTVGEILDGIATSIGGPRATGTPEQVADQLQAIVDTTDVDGFLVQHTYGGPHGYRDFIDRVMPLLRDRGMLPQEPREGSMRERLTASDSPRLPLSHPGRANQR</sequence>
<organism evidence="9 10">
    <name type="scientific">Frondihabitans australicus</name>
    <dbReference type="NCBI Taxonomy" id="386892"/>
    <lineage>
        <taxon>Bacteria</taxon>
        <taxon>Bacillati</taxon>
        <taxon>Actinomycetota</taxon>
        <taxon>Actinomycetes</taxon>
        <taxon>Micrococcales</taxon>
        <taxon>Microbacteriaceae</taxon>
        <taxon>Frondihabitans</taxon>
    </lineage>
</organism>
<accession>A0A495IHP5</accession>
<name>A0A495IHP5_9MICO</name>
<dbReference type="RefSeq" id="WP_170159927.1">
    <property type="nucleotide sequence ID" value="NZ_RBKS01000001.1"/>
</dbReference>
<dbReference type="PIRSF" id="PIRSF000337">
    <property type="entry name" value="NTA_MOA"/>
    <property type="match status" value="1"/>
</dbReference>
<dbReference type="EMBL" id="RBKS01000001">
    <property type="protein sequence ID" value="RKR75230.1"/>
    <property type="molecule type" value="Genomic_DNA"/>
</dbReference>
<keyword evidence="4 9" id="KW-0503">Monooxygenase</keyword>
<evidence type="ECO:0000256" key="6">
    <source>
        <dbReference type="PIRSR" id="PIRSR000337-1"/>
    </source>
</evidence>
<keyword evidence="1 6" id="KW-0285">Flavoprotein</keyword>
<evidence type="ECO:0000313" key="10">
    <source>
        <dbReference type="Proteomes" id="UP000280008"/>
    </source>
</evidence>
<dbReference type="InterPro" id="IPR011251">
    <property type="entry name" value="Luciferase-like_dom"/>
</dbReference>
<feature type="binding site" evidence="6">
    <location>
        <position position="157"/>
    </location>
    <ligand>
        <name>FMN</name>
        <dbReference type="ChEBI" id="CHEBI:58210"/>
    </ligand>
</feature>
<dbReference type="GO" id="GO:0016705">
    <property type="term" value="F:oxidoreductase activity, acting on paired donors, with incorporation or reduction of molecular oxygen"/>
    <property type="evidence" value="ECO:0007669"/>
    <property type="project" value="InterPro"/>
</dbReference>
<protein>
    <submittedName>
        <fullName evidence="9">FMN-dependent oxidoreductase (Nitrilotriacetate monooxygenase family)</fullName>
    </submittedName>
</protein>
<keyword evidence="3" id="KW-0560">Oxidoreductase</keyword>
<dbReference type="InterPro" id="IPR051260">
    <property type="entry name" value="Diverse_substr_monoxygenases"/>
</dbReference>
<keyword evidence="2 6" id="KW-0288">FMN</keyword>
<dbReference type="AlphaFoldDB" id="A0A495IHP5"/>
<dbReference type="SUPFAM" id="SSF51679">
    <property type="entry name" value="Bacterial luciferase-like"/>
    <property type="match status" value="1"/>
</dbReference>
<dbReference type="InterPro" id="IPR016215">
    <property type="entry name" value="NTA_MOA"/>
</dbReference>
<dbReference type="GO" id="GO:0004497">
    <property type="term" value="F:monooxygenase activity"/>
    <property type="evidence" value="ECO:0007669"/>
    <property type="project" value="UniProtKB-KW"/>
</dbReference>
<evidence type="ECO:0000256" key="2">
    <source>
        <dbReference type="ARBA" id="ARBA00022643"/>
    </source>
</evidence>
<evidence type="ECO:0000313" key="9">
    <source>
        <dbReference type="EMBL" id="RKR75230.1"/>
    </source>
</evidence>
<feature type="compositionally biased region" description="Basic and acidic residues" evidence="7">
    <location>
        <begin position="419"/>
        <end position="434"/>
    </location>
</feature>